<organism evidence="2 3">
    <name type="scientific">Pleurodeles waltl</name>
    <name type="common">Iberian ribbed newt</name>
    <dbReference type="NCBI Taxonomy" id="8319"/>
    <lineage>
        <taxon>Eukaryota</taxon>
        <taxon>Metazoa</taxon>
        <taxon>Chordata</taxon>
        <taxon>Craniata</taxon>
        <taxon>Vertebrata</taxon>
        <taxon>Euteleostomi</taxon>
        <taxon>Amphibia</taxon>
        <taxon>Batrachia</taxon>
        <taxon>Caudata</taxon>
        <taxon>Salamandroidea</taxon>
        <taxon>Salamandridae</taxon>
        <taxon>Pleurodelinae</taxon>
        <taxon>Pleurodeles</taxon>
    </lineage>
</organism>
<name>A0AAV7W638_PLEWA</name>
<dbReference type="AlphaFoldDB" id="A0AAV7W638"/>
<gene>
    <name evidence="2" type="ORF">NDU88_003155</name>
</gene>
<feature type="compositionally biased region" description="Low complexity" evidence="1">
    <location>
        <begin position="9"/>
        <end position="22"/>
    </location>
</feature>
<feature type="region of interest" description="Disordered" evidence="1">
    <location>
        <begin position="1"/>
        <end position="22"/>
    </location>
</feature>
<accession>A0AAV7W638</accession>
<dbReference type="EMBL" id="JANPWB010000002">
    <property type="protein sequence ID" value="KAJ1207765.1"/>
    <property type="molecule type" value="Genomic_DNA"/>
</dbReference>
<evidence type="ECO:0000313" key="3">
    <source>
        <dbReference type="Proteomes" id="UP001066276"/>
    </source>
</evidence>
<proteinExistence type="predicted"/>
<evidence type="ECO:0000313" key="2">
    <source>
        <dbReference type="EMBL" id="KAJ1207765.1"/>
    </source>
</evidence>
<keyword evidence="3" id="KW-1185">Reference proteome</keyword>
<evidence type="ECO:0000256" key="1">
    <source>
        <dbReference type="SAM" id="MobiDB-lite"/>
    </source>
</evidence>
<sequence>MERWKCHNPIHPSSDPSTSSASPLLHRLRQTVYGSSQPYASGNAFCLRASVESSAHVLPRLGASRHVNEDAFPVLALHAQCLTPGIAQACVVVHT</sequence>
<dbReference type="Proteomes" id="UP001066276">
    <property type="component" value="Chromosome 1_2"/>
</dbReference>
<comment type="caution">
    <text evidence="2">The sequence shown here is derived from an EMBL/GenBank/DDBJ whole genome shotgun (WGS) entry which is preliminary data.</text>
</comment>
<reference evidence="2" key="1">
    <citation type="journal article" date="2022" name="bioRxiv">
        <title>Sequencing and chromosome-scale assembly of the giantPleurodeles waltlgenome.</title>
        <authorList>
            <person name="Brown T."/>
            <person name="Elewa A."/>
            <person name="Iarovenko S."/>
            <person name="Subramanian E."/>
            <person name="Araus A.J."/>
            <person name="Petzold A."/>
            <person name="Susuki M."/>
            <person name="Suzuki K.-i.T."/>
            <person name="Hayashi T."/>
            <person name="Toyoda A."/>
            <person name="Oliveira C."/>
            <person name="Osipova E."/>
            <person name="Leigh N.D."/>
            <person name="Simon A."/>
            <person name="Yun M.H."/>
        </authorList>
    </citation>
    <scope>NUCLEOTIDE SEQUENCE</scope>
    <source>
        <strain evidence="2">20211129_DDA</strain>
        <tissue evidence="2">Liver</tissue>
    </source>
</reference>
<protein>
    <submittedName>
        <fullName evidence="2">Uncharacterized protein</fullName>
    </submittedName>
</protein>